<dbReference type="HOGENOM" id="CLU_017266_4_1_5"/>
<evidence type="ECO:0000313" key="4">
    <source>
        <dbReference type="Proteomes" id="UP000031656"/>
    </source>
</evidence>
<protein>
    <submittedName>
        <fullName evidence="3">Xaa-Pro dipeptidase PepQ</fullName>
        <ecNumber evidence="3">3.4.13.9</ecNumber>
    </submittedName>
</protein>
<dbReference type="KEGG" id="goy:GLS_c06390"/>
<proteinExistence type="predicted"/>
<keyword evidence="3" id="KW-0378">Hydrolase</keyword>
<dbReference type="GeneID" id="56904868"/>
<dbReference type="AlphaFoldDB" id="A0A067Z275"/>
<sequence length="384" mass="42375">MTMPPLTAAQVSAPEIAERHRKVREKMEKAGLSAYVSFDPNNVYYLTNFANFVHERPFVLVLTMTETFFVVPALEVPHVLRHKVGDFRLLSYAEFPAVVGSRWSDRFAEALPKQGTIGIEGACPAYLQAQIPNPVKVLNIIDEVREIKSAHEISRIAWTSDVMTKALAMMLGKVQPGVMVAHAIGDVTPYFYQRCLTESPQYNVMSSHAAGLIQPPAYTDDPHNFSCLTATCEPGGPFLGLVAGKINGYGAEIERTFFLQTIPEEAKRPFDTMMKMRYKAYDMLKPGAIGSEIDAACQAIAHGAGYETPLHRTGHSFGVTSHEAPFLALGEDNVIQPGMIFSIEPGIYIKGKGGYRHSDTVLVTETGYEILTQYPDRKEDLIVG</sequence>
<evidence type="ECO:0000313" key="3">
    <source>
        <dbReference type="EMBL" id="AHK70553.1"/>
    </source>
</evidence>
<dbReference type="Gene3D" id="3.40.350.10">
    <property type="entry name" value="Creatinase/prolidase N-terminal domain"/>
    <property type="match status" value="1"/>
</dbReference>
<dbReference type="Pfam" id="PF01321">
    <property type="entry name" value="Creatinase_N"/>
    <property type="match status" value="1"/>
</dbReference>
<keyword evidence="3" id="KW-0645">Protease</keyword>
<dbReference type="RefSeq" id="WP_041111120.1">
    <property type="nucleotide sequence ID" value="NZ_CP004373.1"/>
</dbReference>
<dbReference type="GO" id="GO:0102009">
    <property type="term" value="F:proline dipeptidase activity"/>
    <property type="evidence" value="ECO:0007669"/>
    <property type="project" value="UniProtKB-EC"/>
</dbReference>
<dbReference type="EMBL" id="CP004373">
    <property type="protein sequence ID" value="AHK70553.1"/>
    <property type="molecule type" value="Genomic_DNA"/>
</dbReference>
<dbReference type="PANTHER" id="PTHR46112">
    <property type="entry name" value="AMINOPEPTIDASE"/>
    <property type="match status" value="1"/>
</dbReference>
<dbReference type="CDD" id="cd01066">
    <property type="entry name" value="APP_MetAP"/>
    <property type="match status" value="1"/>
</dbReference>
<dbReference type="Pfam" id="PF00557">
    <property type="entry name" value="Peptidase_M24"/>
    <property type="match status" value="1"/>
</dbReference>
<keyword evidence="3" id="KW-0224">Dipeptidase</keyword>
<dbReference type="Gene3D" id="3.90.230.10">
    <property type="entry name" value="Creatinase/methionine aminopeptidase superfamily"/>
    <property type="match status" value="1"/>
</dbReference>
<dbReference type="SUPFAM" id="SSF55920">
    <property type="entry name" value="Creatinase/aminopeptidase"/>
    <property type="match status" value="1"/>
</dbReference>
<evidence type="ECO:0000259" key="1">
    <source>
        <dbReference type="Pfam" id="PF00557"/>
    </source>
</evidence>
<gene>
    <name evidence="3" type="primary">pepQ</name>
    <name evidence="3" type="ORF">GLS_c06390</name>
</gene>
<dbReference type="InterPro" id="IPR050659">
    <property type="entry name" value="Peptidase_M24B"/>
</dbReference>
<dbReference type="InterPro" id="IPR000587">
    <property type="entry name" value="Creatinase_N"/>
</dbReference>
<dbReference type="PANTHER" id="PTHR46112:SF2">
    <property type="entry name" value="XAA-PRO AMINOPEPTIDASE P-RELATED"/>
    <property type="match status" value="1"/>
</dbReference>
<feature type="domain" description="Peptidase M24" evidence="1">
    <location>
        <begin position="164"/>
        <end position="365"/>
    </location>
</feature>
<dbReference type="InterPro" id="IPR000994">
    <property type="entry name" value="Pept_M24"/>
</dbReference>
<feature type="domain" description="Creatinase N-terminal" evidence="2">
    <location>
        <begin position="19"/>
        <end position="147"/>
    </location>
</feature>
<reference evidence="3 4" key="1">
    <citation type="journal article" date="2015" name="Appl. Microbiol. Biotechnol.">
        <title>The consequence of an additional NADH dehydrogenase paralog on the growth of Gluconobacter oxydans DSM3504.</title>
        <authorList>
            <person name="Kostner D."/>
            <person name="Luchterhand B."/>
            <person name="Junker A."/>
            <person name="Volland S."/>
            <person name="Daniel R."/>
            <person name="Buchs J."/>
            <person name="Liebl W."/>
            <person name="Ehrenreich A."/>
        </authorList>
    </citation>
    <scope>NUCLEOTIDE SEQUENCE [LARGE SCALE GENOMIC DNA]</scope>
    <source>
        <strain evidence="3">DSM 3504</strain>
    </source>
</reference>
<dbReference type="InterPro" id="IPR029149">
    <property type="entry name" value="Creatin/AminoP/Spt16_N"/>
</dbReference>
<dbReference type="Proteomes" id="UP000031656">
    <property type="component" value="Chromosome"/>
</dbReference>
<dbReference type="InterPro" id="IPR036005">
    <property type="entry name" value="Creatinase/aminopeptidase-like"/>
</dbReference>
<accession>A0A067Z275</accession>
<organism evidence="3 4">
    <name type="scientific">Gluconobacter oxydans DSM 3504</name>
    <dbReference type="NCBI Taxonomy" id="1288313"/>
    <lineage>
        <taxon>Bacteria</taxon>
        <taxon>Pseudomonadati</taxon>
        <taxon>Pseudomonadota</taxon>
        <taxon>Alphaproteobacteria</taxon>
        <taxon>Acetobacterales</taxon>
        <taxon>Acetobacteraceae</taxon>
        <taxon>Gluconobacter</taxon>
    </lineage>
</organism>
<dbReference type="SUPFAM" id="SSF53092">
    <property type="entry name" value="Creatinase/prolidase N-terminal domain"/>
    <property type="match status" value="1"/>
</dbReference>
<dbReference type="EC" id="3.4.13.9" evidence="3"/>
<evidence type="ECO:0000259" key="2">
    <source>
        <dbReference type="Pfam" id="PF01321"/>
    </source>
</evidence>
<name>A0A067Z275_GLUOY</name>